<dbReference type="Proteomes" id="UP000030745">
    <property type="component" value="Unassembled WGS sequence"/>
</dbReference>
<evidence type="ECO:0000256" key="1">
    <source>
        <dbReference type="SAM" id="SignalP"/>
    </source>
</evidence>
<dbReference type="RefSeq" id="XP_012212724.1">
    <property type="nucleotide sequence ID" value="XM_012357334.1"/>
</dbReference>
<dbReference type="EMBL" id="KK584046">
    <property type="protein sequence ID" value="KDO16567.1"/>
    <property type="molecule type" value="Genomic_DNA"/>
</dbReference>
<keyword evidence="1" id="KW-0732">Signal</keyword>
<dbReference type="OrthoDB" id="5175656at2759"/>
<proteinExistence type="predicted"/>
<feature type="chain" id="PRO_5001633577" evidence="1">
    <location>
        <begin position="19"/>
        <end position="111"/>
    </location>
</feature>
<dbReference type="AlphaFoldDB" id="A0A067BPD7"/>
<gene>
    <name evidence="2" type="ORF">SPRG_17919</name>
</gene>
<sequence length="111" mass="11897">MFLAILATLALTAQGCTTIVVGREASTTGSSMVTHAADCSSCDFRIGKVPAKTHPTGAQRAIAPFRLAYPRYVGDDRGDVFRLDNVDTSIFNWTATEPLGQIPQVPTTFGY</sequence>
<evidence type="ECO:0000313" key="2">
    <source>
        <dbReference type="EMBL" id="KDO16567.1"/>
    </source>
</evidence>
<dbReference type="VEuPathDB" id="FungiDB:SPRG_17919"/>
<feature type="non-terminal residue" evidence="2">
    <location>
        <position position="111"/>
    </location>
</feature>
<organism evidence="2 3">
    <name type="scientific">Saprolegnia parasitica (strain CBS 223.65)</name>
    <dbReference type="NCBI Taxonomy" id="695850"/>
    <lineage>
        <taxon>Eukaryota</taxon>
        <taxon>Sar</taxon>
        <taxon>Stramenopiles</taxon>
        <taxon>Oomycota</taxon>
        <taxon>Saprolegniomycetes</taxon>
        <taxon>Saprolegniales</taxon>
        <taxon>Saprolegniaceae</taxon>
        <taxon>Saprolegnia</taxon>
    </lineage>
</organism>
<dbReference type="KEGG" id="spar:SPRG_17919"/>
<reference evidence="2 3" key="1">
    <citation type="journal article" date="2013" name="PLoS Genet.">
        <title>Distinctive expansion of potential virulence genes in the genome of the oomycete fish pathogen Saprolegnia parasitica.</title>
        <authorList>
            <person name="Jiang R.H."/>
            <person name="de Bruijn I."/>
            <person name="Haas B.J."/>
            <person name="Belmonte R."/>
            <person name="Lobach L."/>
            <person name="Christie J."/>
            <person name="van den Ackerveken G."/>
            <person name="Bottin A."/>
            <person name="Bulone V."/>
            <person name="Diaz-Moreno S.M."/>
            <person name="Dumas B."/>
            <person name="Fan L."/>
            <person name="Gaulin E."/>
            <person name="Govers F."/>
            <person name="Grenville-Briggs L.J."/>
            <person name="Horner N.R."/>
            <person name="Levin J.Z."/>
            <person name="Mammella M."/>
            <person name="Meijer H.J."/>
            <person name="Morris P."/>
            <person name="Nusbaum C."/>
            <person name="Oome S."/>
            <person name="Phillips A.J."/>
            <person name="van Rooyen D."/>
            <person name="Rzeszutek E."/>
            <person name="Saraiva M."/>
            <person name="Secombes C.J."/>
            <person name="Seidl M.F."/>
            <person name="Snel B."/>
            <person name="Stassen J.H."/>
            <person name="Sykes S."/>
            <person name="Tripathy S."/>
            <person name="van den Berg H."/>
            <person name="Vega-Arreguin J.C."/>
            <person name="Wawra S."/>
            <person name="Young S.K."/>
            <person name="Zeng Q."/>
            <person name="Dieguez-Uribeondo J."/>
            <person name="Russ C."/>
            <person name="Tyler B.M."/>
            <person name="van West P."/>
        </authorList>
    </citation>
    <scope>NUCLEOTIDE SEQUENCE [LARGE SCALE GENOMIC DNA]</scope>
    <source>
        <strain evidence="2 3">CBS 223.65</strain>
    </source>
</reference>
<evidence type="ECO:0000313" key="3">
    <source>
        <dbReference type="Proteomes" id="UP000030745"/>
    </source>
</evidence>
<keyword evidence="3" id="KW-1185">Reference proteome</keyword>
<protein>
    <submittedName>
        <fullName evidence="2">Uncharacterized protein</fullName>
    </submittedName>
</protein>
<feature type="signal peptide" evidence="1">
    <location>
        <begin position="1"/>
        <end position="18"/>
    </location>
</feature>
<accession>A0A067BPD7</accession>
<name>A0A067BPD7_SAPPC</name>
<dbReference type="GeneID" id="24139447"/>